<comment type="catalytic activity">
    <reaction evidence="1">
        <text>Exolytic cleavage of the (1-&gt;4)-beta-glycosidic linkage between N-acetylmuramic acid (MurNAc) and N-acetylglucosamine (GlcNAc) residues in peptidoglycan, from either the reducing or the non-reducing ends of the peptidoglycan chains, with concomitant formation of a 1,6-anhydrobond in the MurNAc residue.</text>
        <dbReference type="EC" id="4.2.2.n1"/>
    </reaction>
</comment>
<accession>A0A1I4W1T7</accession>
<dbReference type="InterPro" id="IPR024570">
    <property type="entry name" value="Murein_transglycosylaseC_N"/>
</dbReference>
<evidence type="ECO:0000256" key="3">
    <source>
        <dbReference type="ARBA" id="ARBA00012587"/>
    </source>
</evidence>
<dbReference type="PANTHER" id="PTHR37423:SF2">
    <property type="entry name" value="MEMBRANE-BOUND LYTIC MUREIN TRANSGLYCOSYLASE C"/>
    <property type="match status" value="1"/>
</dbReference>
<evidence type="ECO:0000256" key="4">
    <source>
        <dbReference type="ARBA" id="ARBA00022729"/>
    </source>
</evidence>
<evidence type="ECO:0000256" key="8">
    <source>
        <dbReference type="ARBA" id="ARBA00023239"/>
    </source>
</evidence>
<dbReference type="SUPFAM" id="SSF53955">
    <property type="entry name" value="Lysozyme-like"/>
    <property type="match status" value="1"/>
</dbReference>
<evidence type="ECO:0000256" key="6">
    <source>
        <dbReference type="ARBA" id="ARBA00023139"/>
    </source>
</evidence>
<dbReference type="EC" id="4.2.2.n1" evidence="3"/>
<evidence type="ECO:0000313" key="14">
    <source>
        <dbReference type="Proteomes" id="UP000242222"/>
    </source>
</evidence>
<dbReference type="AlphaFoldDB" id="A0A1I4W1T7"/>
<dbReference type="InterPro" id="IPR008258">
    <property type="entry name" value="Transglycosylase_SLT_dom_1"/>
</dbReference>
<evidence type="ECO:0000256" key="2">
    <source>
        <dbReference type="ARBA" id="ARBA00007734"/>
    </source>
</evidence>
<proteinExistence type="inferred from homology"/>
<keyword evidence="9" id="KW-0449">Lipoprotein</keyword>
<dbReference type="PANTHER" id="PTHR37423">
    <property type="entry name" value="SOLUBLE LYTIC MUREIN TRANSGLYCOSYLASE-RELATED"/>
    <property type="match status" value="1"/>
</dbReference>
<dbReference type="GO" id="GO:0071555">
    <property type="term" value="P:cell wall organization"/>
    <property type="evidence" value="ECO:0007669"/>
    <property type="project" value="UniProtKB-KW"/>
</dbReference>
<reference evidence="14" key="1">
    <citation type="submission" date="2016-10" db="EMBL/GenBank/DDBJ databases">
        <authorList>
            <person name="Varghese N."/>
            <person name="Submissions S."/>
        </authorList>
    </citation>
    <scope>NUCLEOTIDE SEQUENCE [LARGE SCALE GENOMIC DNA]</scope>
    <source>
        <strain evidence="14">N6PO6</strain>
    </source>
</reference>
<dbReference type="NCBIfam" id="NF008670">
    <property type="entry name" value="PRK11671.1"/>
    <property type="match status" value="1"/>
</dbReference>
<keyword evidence="14" id="KW-1185">Reference proteome</keyword>
<evidence type="ECO:0000313" key="13">
    <source>
        <dbReference type="EMBL" id="SFN07425.1"/>
    </source>
</evidence>
<comment type="similarity">
    <text evidence="2">Belongs to the transglycosylase Slt family.</text>
</comment>
<dbReference type="EMBL" id="FOVC01000002">
    <property type="protein sequence ID" value="SFN07425.1"/>
    <property type="molecule type" value="Genomic_DNA"/>
</dbReference>
<protein>
    <recommendedName>
        <fullName evidence="3">peptidoglycan lytic exotransglycosylase</fullName>
        <ecNumber evidence="3">4.2.2.n1</ecNumber>
    </recommendedName>
</protein>
<dbReference type="STRING" id="1367852.SAMN05216516_102222"/>
<dbReference type="PROSITE" id="PS00922">
    <property type="entry name" value="TRANSGLYCOSYLASE"/>
    <property type="match status" value="1"/>
</dbReference>
<keyword evidence="7" id="KW-0998">Cell outer membrane</keyword>
<dbReference type="GO" id="GO:0000270">
    <property type="term" value="P:peptidoglycan metabolic process"/>
    <property type="evidence" value="ECO:0007669"/>
    <property type="project" value="InterPro"/>
</dbReference>
<sequence>MGPLNQATPRKMKKLLSLLIIAPLLISCSSSYKKDRYHPEWVKDTNGFDILMGQFAHNIENIWGINEVLIAGPKDYVKYSDQYYTRSHINFDAGTVTVETIAGTDPINRLRQAIIQTLLIGDNPSNVDLYSDANDIQISKEPMLYGLVLDNTGQPIRWKGRATAFADYLIKHKLQKRMSGLHVIWSVTIPMVPNHLDKRAHRYLPIVREAAEKYGVAESLILAIMQTESSFNPYAVSNADALGLMQVVQNTAGADVFRMQGKWGTPSRSYLLNPQNNINTGTAYLALLQDNYLAGIRNPASRRYAVITAYNGGAGSVLRVFSRDKNRAFSIINKMSPDQVYRALLNDHPSSESRRYLYKVAAAQRNYNRYW</sequence>
<evidence type="ECO:0000256" key="1">
    <source>
        <dbReference type="ARBA" id="ARBA00001420"/>
    </source>
</evidence>
<feature type="domain" description="Transglycosylase SLT" evidence="11">
    <location>
        <begin position="207"/>
        <end position="330"/>
    </location>
</feature>
<dbReference type="InterPro" id="IPR000189">
    <property type="entry name" value="Transglyc_AS"/>
</dbReference>
<evidence type="ECO:0000259" key="12">
    <source>
        <dbReference type="Pfam" id="PF11873"/>
    </source>
</evidence>
<organism evidence="13 14">
    <name type="scientific">Izhakiella capsodis</name>
    <dbReference type="NCBI Taxonomy" id="1367852"/>
    <lineage>
        <taxon>Bacteria</taxon>
        <taxon>Pseudomonadati</taxon>
        <taxon>Pseudomonadota</taxon>
        <taxon>Gammaproteobacteria</taxon>
        <taxon>Enterobacterales</taxon>
        <taxon>Erwiniaceae</taxon>
        <taxon>Izhakiella</taxon>
    </lineage>
</organism>
<dbReference type="Pfam" id="PF11873">
    <property type="entry name" value="Mltc_N"/>
    <property type="match status" value="1"/>
</dbReference>
<dbReference type="Proteomes" id="UP000242222">
    <property type="component" value="Unassembled WGS sequence"/>
</dbReference>
<dbReference type="GO" id="GO:0016020">
    <property type="term" value="C:membrane"/>
    <property type="evidence" value="ECO:0007669"/>
    <property type="project" value="InterPro"/>
</dbReference>
<evidence type="ECO:0000256" key="7">
    <source>
        <dbReference type="ARBA" id="ARBA00023237"/>
    </source>
</evidence>
<gene>
    <name evidence="13" type="ORF">SAMN05216516_102222</name>
</gene>
<evidence type="ECO:0000256" key="5">
    <source>
        <dbReference type="ARBA" id="ARBA00023136"/>
    </source>
</evidence>
<keyword evidence="6" id="KW-0564">Palmitate</keyword>
<evidence type="ECO:0000256" key="10">
    <source>
        <dbReference type="ARBA" id="ARBA00023316"/>
    </source>
</evidence>
<evidence type="ECO:0000256" key="9">
    <source>
        <dbReference type="ARBA" id="ARBA00023288"/>
    </source>
</evidence>
<dbReference type="CDD" id="cd16893">
    <property type="entry name" value="LT_MltC_MltE"/>
    <property type="match status" value="1"/>
</dbReference>
<name>A0A1I4W1T7_9GAMM</name>
<dbReference type="FunFam" id="1.10.530.10:FF:000002">
    <property type="entry name" value="Membrane-bound lytic murein transglycosylase C"/>
    <property type="match status" value="1"/>
</dbReference>
<keyword evidence="10" id="KW-0961">Cell wall biogenesis/degradation</keyword>
<evidence type="ECO:0000259" key="11">
    <source>
        <dbReference type="Pfam" id="PF01464"/>
    </source>
</evidence>
<keyword evidence="4" id="KW-0732">Signal</keyword>
<dbReference type="Pfam" id="PF01464">
    <property type="entry name" value="SLT"/>
    <property type="match status" value="1"/>
</dbReference>
<keyword evidence="8" id="KW-0456">Lyase</keyword>
<feature type="domain" description="Murein transglycosylase-C N-terminal" evidence="12">
    <location>
        <begin position="42"/>
        <end position="202"/>
    </location>
</feature>
<dbReference type="Gene3D" id="1.10.530.10">
    <property type="match status" value="1"/>
</dbReference>
<keyword evidence="5" id="KW-0472">Membrane</keyword>
<dbReference type="InterPro" id="IPR023346">
    <property type="entry name" value="Lysozyme-like_dom_sf"/>
</dbReference>
<dbReference type="GO" id="GO:0008933">
    <property type="term" value="F:peptidoglycan lytic transglycosylase activity"/>
    <property type="evidence" value="ECO:0007669"/>
    <property type="project" value="InterPro"/>
</dbReference>